<dbReference type="EMBL" id="NPKH01000014">
    <property type="protein sequence ID" value="PAP96379.1"/>
    <property type="molecule type" value="Genomic_DNA"/>
</dbReference>
<evidence type="ECO:0000313" key="3">
    <source>
        <dbReference type="Proteomes" id="UP000215931"/>
    </source>
</evidence>
<name>A0A271KN14_9HYPH</name>
<gene>
    <name evidence="2" type="ORF">CIT31_06860</name>
</gene>
<dbReference type="AlphaFoldDB" id="A0A271KN14"/>
<organism evidence="2 3">
    <name type="scientific">Mesorhizobium wenxiniae</name>
    <dbReference type="NCBI Taxonomy" id="2014805"/>
    <lineage>
        <taxon>Bacteria</taxon>
        <taxon>Pseudomonadati</taxon>
        <taxon>Pseudomonadota</taxon>
        <taxon>Alphaproteobacteria</taxon>
        <taxon>Hyphomicrobiales</taxon>
        <taxon>Phyllobacteriaceae</taxon>
        <taxon>Mesorhizobium</taxon>
    </lineage>
</organism>
<evidence type="ECO:0000256" key="1">
    <source>
        <dbReference type="SAM" id="MobiDB-lite"/>
    </source>
</evidence>
<comment type="caution">
    <text evidence="2">The sequence shown here is derived from an EMBL/GenBank/DDBJ whole genome shotgun (WGS) entry which is preliminary data.</text>
</comment>
<reference evidence="2 3" key="1">
    <citation type="submission" date="2017-08" db="EMBL/GenBank/DDBJ databases">
        <title>Mesorhizobium wenxinae sp. nov., a novel rhizobial species isolated from root nodules of chickpea (Cicer arietinum L.).</title>
        <authorList>
            <person name="Zhang J."/>
        </authorList>
    </citation>
    <scope>NUCLEOTIDE SEQUENCE [LARGE SCALE GENOMIC DNA]</scope>
    <source>
        <strain evidence="3">WYCCWR 10019</strain>
    </source>
</reference>
<proteinExistence type="predicted"/>
<keyword evidence="3" id="KW-1185">Reference proteome</keyword>
<sequence>MITLRRPPLSCRTSPPQVGRSAVTSAFANRDSRKIEARVKLPISPLGGEMSGRTEERGRELGLSHIFCFDDR</sequence>
<evidence type="ECO:0000313" key="2">
    <source>
        <dbReference type="EMBL" id="PAP96379.1"/>
    </source>
</evidence>
<accession>A0A271KN14</accession>
<feature type="region of interest" description="Disordered" evidence="1">
    <location>
        <begin position="1"/>
        <end position="21"/>
    </location>
</feature>
<evidence type="ECO:0008006" key="4">
    <source>
        <dbReference type="Google" id="ProtNLM"/>
    </source>
</evidence>
<dbReference type="Proteomes" id="UP000215931">
    <property type="component" value="Unassembled WGS sequence"/>
</dbReference>
<feature type="compositionally biased region" description="Polar residues" evidence="1">
    <location>
        <begin position="11"/>
        <end position="21"/>
    </location>
</feature>
<protein>
    <recommendedName>
        <fullName evidence="4">Propionyl-coenzyme A carboxylase alpha polypeptide</fullName>
    </recommendedName>
</protein>